<dbReference type="GO" id="GO:0005385">
    <property type="term" value="F:zinc ion transmembrane transporter activity"/>
    <property type="evidence" value="ECO:0007669"/>
    <property type="project" value="TreeGrafter"/>
</dbReference>
<dbReference type="PANTHER" id="PTHR11040">
    <property type="entry name" value="ZINC/IRON TRANSPORTER"/>
    <property type="match status" value="1"/>
</dbReference>
<evidence type="ECO:0000256" key="8">
    <source>
        <dbReference type="ARBA" id="ARBA00040593"/>
    </source>
</evidence>
<keyword evidence="7 11" id="KW-0472">Membrane</keyword>
<evidence type="ECO:0000256" key="10">
    <source>
        <dbReference type="ARBA" id="ARBA00042973"/>
    </source>
</evidence>
<keyword evidence="3" id="KW-1003">Cell membrane</keyword>
<comment type="subcellular location">
    <subcellularLocation>
        <location evidence="1">Cell membrane</location>
        <topology evidence="1">Multi-pass membrane protein</topology>
    </subcellularLocation>
</comment>
<gene>
    <name evidence="12" type="ORF">PYX00_010975</name>
</gene>
<dbReference type="Pfam" id="PF02535">
    <property type="entry name" value="Zip"/>
    <property type="match status" value="1"/>
</dbReference>
<feature type="transmembrane region" description="Helical" evidence="11">
    <location>
        <begin position="73"/>
        <end position="91"/>
    </location>
</feature>
<evidence type="ECO:0000313" key="12">
    <source>
        <dbReference type="EMBL" id="KAL0265472.1"/>
    </source>
</evidence>
<proteinExistence type="inferred from homology"/>
<evidence type="ECO:0000256" key="2">
    <source>
        <dbReference type="ARBA" id="ARBA00006939"/>
    </source>
</evidence>
<dbReference type="GO" id="GO:0005886">
    <property type="term" value="C:plasma membrane"/>
    <property type="evidence" value="ECO:0007669"/>
    <property type="project" value="UniProtKB-SubCell"/>
</dbReference>
<evidence type="ECO:0000256" key="5">
    <source>
        <dbReference type="ARBA" id="ARBA00022833"/>
    </source>
</evidence>
<dbReference type="EMBL" id="JARGDH010000023">
    <property type="protein sequence ID" value="KAL0265472.1"/>
    <property type="molecule type" value="Genomic_DNA"/>
</dbReference>
<name>A0AAW2H6R2_9NEOP</name>
<evidence type="ECO:0000256" key="3">
    <source>
        <dbReference type="ARBA" id="ARBA00022475"/>
    </source>
</evidence>
<comment type="similarity">
    <text evidence="2">Belongs to the ZIP transporter (TC 2.A.5) family.</text>
</comment>
<protein>
    <recommendedName>
        <fullName evidence="8">Zinc transporter ZIP11</fullName>
    </recommendedName>
    <alternativeName>
        <fullName evidence="9">Solute carrier family 39 member 11</fullName>
    </alternativeName>
    <alternativeName>
        <fullName evidence="10">Zrt- and Irt-like protein 11</fullName>
    </alternativeName>
</protein>
<keyword evidence="6 11" id="KW-1133">Transmembrane helix</keyword>
<dbReference type="InterPro" id="IPR003689">
    <property type="entry name" value="ZIP"/>
</dbReference>
<feature type="transmembrane region" description="Helical" evidence="11">
    <location>
        <begin position="103"/>
        <end position="121"/>
    </location>
</feature>
<keyword evidence="5" id="KW-0862">Zinc</keyword>
<dbReference type="AlphaFoldDB" id="A0AAW2H6R2"/>
<evidence type="ECO:0000256" key="6">
    <source>
        <dbReference type="ARBA" id="ARBA00022989"/>
    </source>
</evidence>
<evidence type="ECO:0000256" key="4">
    <source>
        <dbReference type="ARBA" id="ARBA00022692"/>
    </source>
</evidence>
<keyword evidence="4 11" id="KW-0812">Transmembrane</keyword>
<evidence type="ECO:0000256" key="9">
    <source>
        <dbReference type="ARBA" id="ARBA00042540"/>
    </source>
</evidence>
<sequence length="126" mass="13514">MSVGVATANGVSQGLTISLGLGLHNITEGLAVSVPLLAAGLNPWVAFFLGQLSGLVYPLSSVLSTYFTLSNTYLMPYMLAFAAGCMIFVSVEDLLPNAYEKQNRISASLPFLIGFVVMMWFENLLD</sequence>
<reference evidence="12" key="1">
    <citation type="journal article" date="2024" name="Gigascience">
        <title>Chromosome-level genome of the poultry shaft louse Menopon gallinae provides insight into the host-switching and adaptive evolution of parasitic lice.</title>
        <authorList>
            <person name="Xu Y."/>
            <person name="Ma L."/>
            <person name="Liu S."/>
            <person name="Liang Y."/>
            <person name="Liu Q."/>
            <person name="He Z."/>
            <person name="Tian L."/>
            <person name="Duan Y."/>
            <person name="Cai W."/>
            <person name="Li H."/>
            <person name="Song F."/>
        </authorList>
    </citation>
    <scope>NUCLEOTIDE SEQUENCE</scope>
    <source>
        <strain evidence="12">Cailab_2023a</strain>
    </source>
</reference>
<evidence type="ECO:0000256" key="1">
    <source>
        <dbReference type="ARBA" id="ARBA00004651"/>
    </source>
</evidence>
<comment type="caution">
    <text evidence="12">The sequence shown here is derived from an EMBL/GenBank/DDBJ whole genome shotgun (WGS) entry which is preliminary data.</text>
</comment>
<dbReference type="PANTHER" id="PTHR11040:SF211">
    <property type="entry name" value="ZINC TRANSPORTER ZIP11"/>
    <property type="match status" value="1"/>
</dbReference>
<accession>A0AAW2H6R2</accession>
<organism evidence="12">
    <name type="scientific">Menopon gallinae</name>
    <name type="common">poultry shaft louse</name>
    <dbReference type="NCBI Taxonomy" id="328185"/>
    <lineage>
        <taxon>Eukaryota</taxon>
        <taxon>Metazoa</taxon>
        <taxon>Ecdysozoa</taxon>
        <taxon>Arthropoda</taxon>
        <taxon>Hexapoda</taxon>
        <taxon>Insecta</taxon>
        <taxon>Pterygota</taxon>
        <taxon>Neoptera</taxon>
        <taxon>Paraneoptera</taxon>
        <taxon>Psocodea</taxon>
        <taxon>Troctomorpha</taxon>
        <taxon>Phthiraptera</taxon>
        <taxon>Amblycera</taxon>
        <taxon>Menoponidae</taxon>
        <taxon>Menopon</taxon>
    </lineage>
</organism>
<evidence type="ECO:0000256" key="7">
    <source>
        <dbReference type="ARBA" id="ARBA00023136"/>
    </source>
</evidence>
<evidence type="ECO:0000256" key="11">
    <source>
        <dbReference type="SAM" id="Phobius"/>
    </source>
</evidence>